<evidence type="ECO:0000313" key="2">
    <source>
        <dbReference type="EMBL" id="KII69843.1"/>
    </source>
</evidence>
<dbReference type="OrthoDB" id="6159421at2759"/>
<evidence type="ECO:0000313" key="3">
    <source>
        <dbReference type="Proteomes" id="UP000031668"/>
    </source>
</evidence>
<gene>
    <name evidence="2" type="ORF">RF11_13069</name>
</gene>
<keyword evidence="3" id="KW-1185">Reference proteome</keyword>
<protein>
    <submittedName>
        <fullName evidence="2">Uncharacterized protein</fullName>
    </submittedName>
</protein>
<proteinExistence type="predicted"/>
<comment type="caution">
    <text evidence="2">The sequence shown here is derived from an EMBL/GenBank/DDBJ whole genome shotgun (WGS) entry which is preliminary data.</text>
</comment>
<dbReference type="Proteomes" id="UP000031668">
    <property type="component" value="Unassembled WGS sequence"/>
</dbReference>
<reference evidence="2 3" key="1">
    <citation type="journal article" date="2014" name="Genome Biol. Evol.">
        <title>The genome of the myxosporean Thelohanellus kitauei shows adaptations to nutrient acquisition within its fish host.</title>
        <authorList>
            <person name="Yang Y."/>
            <person name="Xiong J."/>
            <person name="Zhou Z."/>
            <person name="Huo F."/>
            <person name="Miao W."/>
            <person name="Ran C."/>
            <person name="Liu Y."/>
            <person name="Zhang J."/>
            <person name="Feng J."/>
            <person name="Wang M."/>
            <person name="Wang M."/>
            <person name="Wang L."/>
            <person name="Yao B."/>
        </authorList>
    </citation>
    <scope>NUCLEOTIDE SEQUENCE [LARGE SCALE GENOMIC DNA]</scope>
    <source>
        <strain evidence="2">Wuqing</strain>
    </source>
</reference>
<accession>A0A0C2JKC2</accession>
<feature type="compositionally biased region" description="Polar residues" evidence="1">
    <location>
        <begin position="86"/>
        <end position="99"/>
    </location>
</feature>
<dbReference type="EMBL" id="JWZT01002267">
    <property type="protein sequence ID" value="KII69843.1"/>
    <property type="molecule type" value="Genomic_DNA"/>
</dbReference>
<feature type="region of interest" description="Disordered" evidence="1">
    <location>
        <begin position="79"/>
        <end position="99"/>
    </location>
</feature>
<evidence type="ECO:0000256" key="1">
    <source>
        <dbReference type="SAM" id="MobiDB-lite"/>
    </source>
</evidence>
<dbReference type="AlphaFoldDB" id="A0A0C2JKC2"/>
<sequence length="205" mass="24152">MKVNNSSRYIYDKKWEEIFPITQVESDAHVYYCITCAKKYYCRHNEIRNVRAHCKSLSHIRNVSRQIYGTTNIESENGVPLESSIGIPSQENKSRDMTYSTSLHPTNEPGRFICQKKQPKQLETSDIQLKELDDESKVKDFFEKCKKAYLLDPNFEMDHDLHTAMGQNVYQILKHLNEGNTFRKKESQFLGYVLTSLKNYKEQMY</sequence>
<organism evidence="2 3">
    <name type="scientific">Thelohanellus kitauei</name>
    <name type="common">Myxosporean</name>
    <dbReference type="NCBI Taxonomy" id="669202"/>
    <lineage>
        <taxon>Eukaryota</taxon>
        <taxon>Metazoa</taxon>
        <taxon>Cnidaria</taxon>
        <taxon>Myxozoa</taxon>
        <taxon>Myxosporea</taxon>
        <taxon>Bivalvulida</taxon>
        <taxon>Platysporina</taxon>
        <taxon>Myxobolidae</taxon>
        <taxon>Thelohanellus</taxon>
    </lineage>
</organism>
<name>A0A0C2JKC2_THEKT</name>